<proteinExistence type="evidence at transcript level"/>
<feature type="domain" description="K-box" evidence="8">
    <location>
        <begin position="84"/>
        <end position="170"/>
    </location>
</feature>
<feature type="domain" description="MADS-box" evidence="7">
    <location>
        <begin position="1"/>
        <end position="61"/>
    </location>
</feature>
<evidence type="ECO:0000256" key="5">
    <source>
        <dbReference type="ARBA" id="ARBA00023242"/>
    </source>
</evidence>
<dbReference type="InterPro" id="IPR050142">
    <property type="entry name" value="MADS-box/MEF2_TF"/>
</dbReference>
<feature type="coiled-coil region" evidence="6">
    <location>
        <begin position="84"/>
        <end position="111"/>
    </location>
</feature>
<evidence type="ECO:0000256" key="3">
    <source>
        <dbReference type="ARBA" id="ARBA00023125"/>
    </source>
</evidence>
<dbReference type="GO" id="GO:0045944">
    <property type="term" value="P:positive regulation of transcription by RNA polymerase II"/>
    <property type="evidence" value="ECO:0007669"/>
    <property type="project" value="InterPro"/>
</dbReference>
<dbReference type="PANTHER" id="PTHR48019">
    <property type="entry name" value="SERUM RESPONSE FACTOR HOMOLOG"/>
    <property type="match status" value="1"/>
</dbReference>
<dbReference type="AlphaFoldDB" id="Q7XAQ3"/>
<dbReference type="Gene3D" id="3.40.1810.10">
    <property type="entry name" value="Transcription factor, MADS-box"/>
    <property type="match status" value="1"/>
</dbReference>
<dbReference type="EMBL" id="AB089155">
    <property type="protein sequence ID" value="BAC80251.1"/>
    <property type="molecule type" value="mRNA"/>
</dbReference>
<dbReference type="SUPFAM" id="SSF55455">
    <property type="entry name" value="SRF-like"/>
    <property type="match status" value="1"/>
</dbReference>
<comment type="subcellular location">
    <subcellularLocation>
        <location evidence="1">Nucleus</location>
    </subcellularLocation>
</comment>
<evidence type="ECO:0000259" key="7">
    <source>
        <dbReference type="PROSITE" id="PS50066"/>
    </source>
</evidence>
<keyword evidence="2" id="KW-0805">Transcription regulation</keyword>
<dbReference type="PROSITE" id="PS00350">
    <property type="entry name" value="MADS_BOX_1"/>
    <property type="match status" value="1"/>
</dbReference>
<evidence type="ECO:0000256" key="2">
    <source>
        <dbReference type="ARBA" id="ARBA00023015"/>
    </source>
</evidence>
<reference evidence="9" key="1">
    <citation type="submission" date="2002-07" db="EMBL/GenBank/DDBJ databases">
        <title>MADS-box genes needed for determining petal identity express in petal-like bracts of Houttuynia cordata (Saururaceae).</title>
        <authorList>
            <person name="Ito M."/>
            <person name="Imafuku M."/>
            <person name="Tanabe Y."/>
            <person name="Aoki S."/>
            <person name="Hasebe M."/>
        </authorList>
    </citation>
    <scope>NUCLEOTIDE SEQUENCE</scope>
</reference>
<evidence type="ECO:0000256" key="6">
    <source>
        <dbReference type="SAM" id="Coils"/>
    </source>
</evidence>
<dbReference type="PROSITE" id="PS50066">
    <property type="entry name" value="MADS_BOX_2"/>
    <property type="match status" value="1"/>
</dbReference>
<sequence length="202" mass="23737">MGRGKIQIKRIENVNNRQVTYSKRKRGIIKKAQEISVLCDAHVSLVIFSTSGNMGVFCSPQTKVDQILSRYQQNTGNQLWDAKHEYLKQEVERIKKENDRLRIKLRHLKGEDITSLHHQELTEIEYTLEDGLANIRKKQMDCWNIHEKRIRAMEEDNQSLAWSLHQKGVEDDTKGIVREYLPRDSSLTFRVQPLQPNLQQMK</sequence>
<name>Q7XAQ3_HOUCO</name>
<gene>
    <name evidence="9" type="primary">HcPI1</name>
</gene>
<dbReference type="Pfam" id="PF00319">
    <property type="entry name" value="SRF-TF"/>
    <property type="match status" value="1"/>
</dbReference>
<dbReference type="InterPro" id="IPR002100">
    <property type="entry name" value="TF_MADSbox"/>
</dbReference>
<evidence type="ECO:0000256" key="1">
    <source>
        <dbReference type="ARBA" id="ARBA00004123"/>
    </source>
</evidence>
<protein>
    <submittedName>
        <fullName evidence="9">MADS-box transcription factor</fullName>
    </submittedName>
</protein>
<dbReference type="GO" id="GO:0046983">
    <property type="term" value="F:protein dimerization activity"/>
    <property type="evidence" value="ECO:0007669"/>
    <property type="project" value="InterPro"/>
</dbReference>
<dbReference type="InterPro" id="IPR033896">
    <property type="entry name" value="MEF2-like_N"/>
</dbReference>
<accession>Q7XAQ3</accession>
<dbReference type="Pfam" id="PF01486">
    <property type="entry name" value="K-box"/>
    <property type="match status" value="1"/>
</dbReference>
<dbReference type="PROSITE" id="PS51297">
    <property type="entry name" value="K_BOX"/>
    <property type="match status" value="1"/>
</dbReference>
<dbReference type="CDD" id="cd00265">
    <property type="entry name" value="MADS_MEF2_like"/>
    <property type="match status" value="1"/>
</dbReference>
<dbReference type="GO" id="GO:0005634">
    <property type="term" value="C:nucleus"/>
    <property type="evidence" value="ECO:0007669"/>
    <property type="project" value="UniProtKB-SubCell"/>
</dbReference>
<keyword evidence="6" id="KW-0175">Coiled coil</keyword>
<organism evidence="9">
    <name type="scientific">Houttuynia cordata</name>
    <name type="common">Chameleon plant</name>
    <dbReference type="NCBI Taxonomy" id="16752"/>
    <lineage>
        <taxon>Eukaryota</taxon>
        <taxon>Viridiplantae</taxon>
        <taxon>Streptophyta</taxon>
        <taxon>Embryophyta</taxon>
        <taxon>Tracheophyta</taxon>
        <taxon>Spermatophyta</taxon>
        <taxon>Magnoliopsida</taxon>
        <taxon>Magnoliidae</taxon>
        <taxon>Piperales</taxon>
        <taxon>Saururaceae</taxon>
        <taxon>Houttuynia</taxon>
    </lineage>
</organism>
<dbReference type="InterPro" id="IPR036879">
    <property type="entry name" value="TF_MADSbox_sf"/>
</dbReference>
<dbReference type="SMART" id="SM00432">
    <property type="entry name" value="MADS"/>
    <property type="match status" value="1"/>
</dbReference>
<keyword evidence="3" id="KW-0238">DNA-binding</keyword>
<dbReference type="GO" id="GO:0003700">
    <property type="term" value="F:DNA-binding transcription factor activity"/>
    <property type="evidence" value="ECO:0007669"/>
    <property type="project" value="InterPro"/>
</dbReference>
<dbReference type="PRINTS" id="PR00404">
    <property type="entry name" value="MADSDOMAIN"/>
</dbReference>
<dbReference type="InterPro" id="IPR002487">
    <property type="entry name" value="TF_Kbox"/>
</dbReference>
<evidence type="ECO:0000259" key="8">
    <source>
        <dbReference type="PROSITE" id="PS51297"/>
    </source>
</evidence>
<evidence type="ECO:0000313" key="9">
    <source>
        <dbReference type="EMBL" id="BAC80251.1"/>
    </source>
</evidence>
<dbReference type="GO" id="GO:0000977">
    <property type="term" value="F:RNA polymerase II transcription regulatory region sequence-specific DNA binding"/>
    <property type="evidence" value="ECO:0007669"/>
    <property type="project" value="InterPro"/>
</dbReference>
<keyword evidence="5" id="KW-0539">Nucleus</keyword>
<keyword evidence="4" id="KW-0804">Transcription</keyword>
<evidence type="ECO:0000256" key="4">
    <source>
        <dbReference type="ARBA" id="ARBA00023163"/>
    </source>
</evidence>